<organism evidence="2 3">
    <name type="scientific">Spongiibacter pelagi</name>
    <dbReference type="NCBI Taxonomy" id="2760804"/>
    <lineage>
        <taxon>Bacteria</taxon>
        <taxon>Pseudomonadati</taxon>
        <taxon>Pseudomonadota</taxon>
        <taxon>Gammaproteobacteria</taxon>
        <taxon>Cellvibrionales</taxon>
        <taxon>Spongiibacteraceae</taxon>
        <taxon>Spongiibacter</taxon>
    </lineage>
</organism>
<evidence type="ECO:0000313" key="2">
    <source>
        <dbReference type="EMBL" id="MBD2857920.1"/>
    </source>
</evidence>
<dbReference type="InterPro" id="IPR010239">
    <property type="entry name" value="CHP02001"/>
</dbReference>
<dbReference type="RefSeq" id="WP_190762195.1">
    <property type="nucleotide sequence ID" value="NZ_JACXLD010000001.1"/>
</dbReference>
<sequence length="230" mass="24274">MKSMKKMLGLAILAGAPMAASAAEVSGNVTLASDYTFRGISQTSERGAIQGGFDVDFGNGFSLGTWASNIDADAGAPDGTSQQELDIYGGYGFAVSESVSIDLGYIHYIYPGLEKEFNYDEFVVGVSVSDFSVTLVYSPDYFGAGGDDAFILNLDYSLSVNDAVSIDFHVAQTDHKVGVVDSDDGYVDYSVGFNYDVAGVTLGLAYVGTDFDANSDSADDRMVLSISKSL</sequence>
<gene>
    <name evidence="2" type="ORF">IB286_02795</name>
</gene>
<feature type="signal peptide" evidence="1">
    <location>
        <begin position="1"/>
        <end position="22"/>
    </location>
</feature>
<dbReference type="Pfam" id="PF09694">
    <property type="entry name" value="Gcw_chp"/>
    <property type="match status" value="1"/>
</dbReference>
<evidence type="ECO:0008006" key="4">
    <source>
        <dbReference type="Google" id="ProtNLM"/>
    </source>
</evidence>
<reference evidence="2" key="1">
    <citation type="submission" date="2020-09" db="EMBL/GenBank/DDBJ databases">
        <authorList>
            <person name="Yoon J.-W."/>
        </authorList>
    </citation>
    <scope>NUCLEOTIDE SEQUENCE</scope>
    <source>
        <strain evidence="2">KMU-158</strain>
    </source>
</reference>
<proteinExistence type="predicted"/>
<keyword evidence="3" id="KW-1185">Reference proteome</keyword>
<feature type="chain" id="PRO_5036689150" description="TIGR02001 family outer membrane protein" evidence="1">
    <location>
        <begin position="23"/>
        <end position="230"/>
    </location>
</feature>
<protein>
    <recommendedName>
        <fullName evidence="4">TIGR02001 family outer membrane protein</fullName>
    </recommendedName>
</protein>
<dbReference type="EMBL" id="JACXLD010000001">
    <property type="protein sequence ID" value="MBD2857920.1"/>
    <property type="molecule type" value="Genomic_DNA"/>
</dbReference>
<keyword evidence="1" id="KW-0732">Signal</keyword>
<evidence type="ECO:0000256" key="1">
    <source>
        <dbReference type="SAM" id="SignalP"/>
    </source>
</evidence>
<dbReference type="Proteomes" id="UP000610558">
    <property type="component" value="Unassembled WGS sequence"/>
</dbReference>
<dbReference type="AlphaFoldDB" id="A0A927C1S7"/>
<accession>A0A927C1S7</accession>
<evidence type="ECO:0000313" key="3">
    <source>
        <dbReference type="Proteomes" id="UP000610558"/>
    </source>
</evidence>
<dbReference type="NCBIfam" id="TIGR02001">
    <property type="entry name" value="gcw_chp"/>
    <property type="match status" value="1"/>
</dbReference>
<name>A0A927C1S7_9GAMM</name>
<comment type="caution">
    <text evidence="2">The sequence shown here is derived from an EMBL/GenBank/DDBJ whole genome shotgun (WGS) entry which is preliminary data.</text>
</comment>